<gene>
    <name evidence="3" type="ORF">PCAL00307_LOCUS2926</name>
</gene>
<dbReference type="PANTHER" id="PTHR33442:SF5">
    <property type="entry name" value="BIFUNCTIONAL TRANS-3-HYDROXY-L-PROLINE DEHYDRATASE_2-EPIMERASE"/>
    <property type="match status" value="1"/>
</dbReference>
<protein>
    <recommendedName>
        <fullName evidence="4">Proline racemase</fullName>
    </recommendedName>
</protein>
<dbReference type="SUPFAM" id="SSF54506">
    <property type="entry name" value="Diaminopimelate epimerase-like"/>
    <property type="match status" value="1"/>
</dbReference>
<dbReference type="Pfam" id="PF05544">
    <property type="entry name" value="Pro_racemase"/>
    <property type="match status" value="1"/>
</dbReference>
<evidence type="ECO:0000313" key="3">
    <source>
        <dbReference type="EMBL" id="CAE0687492.1"/>
    </source>
</evidence>
<dbReference type="InterPro" id="IPR008794">
    <property type="entry name" value="Pro_racemase_fam"/>
</dbReference>
<proteinExistence type="inferred from homology"/>
<dbReference type="GO" id="GO:0047580">
    <property type="term" value="F:4-hydroxyproline epimerase activity"/>
    <property type="evidence" value="ECO:0007669"/>
    <property type="project" value="TreeGrafter"/>
</dbReference>
<evidence type="ECO:0008006" key="4">
    <source>
        <dbReference type="Google" id="ProtNLM"/>
    </source>
</evidence>
<accession>A0A7S3ZM94</accession>
<reference evidence="3" key="1">
    <citation type="submission" date="2021-01" db="EMBL/GenBank/DDBJ databases">
        <authorList>
            <person name="Corre E."/>
            <person name="Pelletier E."/>
            <person name="Niang G."/>
            <person name="Scheremetjew M."/>
            <person name="Finn R."/>
            <person name="Kale V."/>
            <person name="Holt S."/>
            <person name="Cochrane G."/>
            <person name="Meng A."/>
            <person name="Brown T."/>
            <person name="Cohen L."/>
        </authorList>
    </citation>
    <scope>NUCLEOTIDE SEQUENCE</scope>
    <source>
        <strain evidence="3">CCMP1756</strain>
    </source>
</reference>
<feature type="active site" description="Proton donor" evidence="2">
    <location>
        <position position="295"/>
    </location>
</feature>
<dbReference type="AlphaFoldDB" id="A0A7S3ZM94"/>
<dbReference type="PANTHER" id="PTHR33442">
    <property type="entry name" value="TRANS-3-HYDROXY-L-PROLINE DEHYDRATASE"/>
    <property type="match status" value="1"/>
</dbReference>
<sequence>MPAAQFLRRAVRRRGLRRASAFALPQRLWRGDVLRCVDLHCGGEPATVVVDGGGFDRVRGATMFEKRRDVMARLDRWREVLLHEPRGYPCANADFLVPPTLDEADAAFVIAEQAKVYPLMSGHNTICVATALVECGLLPADRRERFVLEAPSGPVPIRTELAADGRCASVTFDGPPSFVAVRDEVVQLDPDACRAIGLAAAEVRIDVAYGGMWYAIADAADLGLAIDARDGARLRAAGELVKAAARAQCPVQHPTFDYPGPDIMAFRGPWRRGAVATNTVVMSNGYSGMLDRSPCGSGTCAIMALLHARGELDLGERFVHESVVGSVFTGELVGVTAEGVVPAITGSAWITRYAEVVVDPTDPFPEGFRVGDIW</sequence>
<organism evidence="3">
    <name type="scientific">Pelagomonas calceolata</name>
    <dbReference type="NCBI Taxonomy" id="35677"/>
    <lineage>
        <taxon>Eukaryota</taxon>
        <taxon>Sar</taxon>
        <taxon>Stramenopiles</taxon>
        <taxon>Ochrophyta</taxon>
        <taxon>Pelagophyceae</taxon>
        <taxon>Pelagomonadales</taxon>
        <taxon>Pelagomonadaceae</taxon>
        <taxon>Pelagomonas</taxon>
    </lineage>
</organism>
<evidence type="ECO:0000256" key="2">
    <source>
        <dbReference type="PIRSR" id="PIRSR029792-1"/>
    </source>
</evidence>
<dbReference type="Gene3D" id="3.10.310.10">
    <property type="entry name" value="Diaminopimelate Epimerase, Chain A, domain 1"/>
    <property type="match status" value="2"/>
</dbReference>
<dbReference type="SFLD" id="SFLDS00028">
    <property type="entry name" value="Proline_Racemase"/>
    <property type="match status" value="1"/>
</dbReference>
<evidence type="ECO:0000256" key="1">
    <source>
        <dbReference type="ARBA" id="ARBA00007529"/>
    </source>
</evidence>
<name>A0A7S3ZM94_9STRA</name>
<feature type="active site" description="Proton acceptor" evidence="2">
    <location>
        <position position="121"/>
    </location>
</feature>
<comment type="similarity">
    <text evidence="1">Belongs to the proline racemase family.</text>
</comment>
<dbReference type="PIRSF" id="PIRSF029792">
    <property type="entry name" value="Pro_racemase"/>
    <property type="match status" value="1"/>
</dbReference>
<dbReference type="EMBL" id="HBIW01003549">
    <property type="protein sequence ID" value="CAE0687492.1"/>
    <property type="molecule type" value="Transcribed_RNA"/>
</dbReference>